<dbReference type="KEGG" id="mema:MMAB1_1487"/>
<dbReference type="EMBL" id="LT158599">
    <property type="protein sequence ID" value="CVK32700.1"/>
    <property type="molecule type" value="Genomic_DNA"/>
</dbReference>
<sequence>MHGTYPQDMVRVAKSLGLEAEWKDNLTIADLEASLRDGVPVNCRRPAPEGAQ</sequence>
<reference evidence="1 2" key="1">
    <citation type="submission" date="2016-01" db="EMBL/GenBank/DDBJ databases">
        <authorList>
            <person name="Manzoor S."/>
        </authorList>
    </citation>
    <scope>NUCLEOTIDE SEQUENCE [LARGE SCALE GENOMIC DNA]</scope>
    <source>
        <strain evidence="1">Methanoculleus sp MAB1</strain>
    </source>
</reference>
<organism evidence="1 2">
    <name type="scientific">Methanoculleus bourgensis</name>
    <dbReference type="NCBI Taxonomy" id="83986"/>
    <lineage>
        <taxon>Archaea</taxon>
        <taxon>Methanobacteriati</taxon>
        <taxon>Methanobacteriota</taxon>
        <taxon>Stenosarchaea group</taxon>
        <taxon>Methanomicrobia</taxon>
        <taxon>Methanomicrobiales</taxon>
        <taxon>Methanomicrobiaceae</taxon>
        <taxon>Methanoculleus</taxon>
    </lineage>
</organism>
<evidence type="ECO:0000313" key="2">
    <source>
        <dbReference type="Proteomes" id="UP000069850"/>
    </source>
</evidence>
<proteinExistence type="predicted"/>
<dbReference type="AlphaFoldDB" id="A0A0X3BLB2"/>
<name>A0A0X3BLB2_9EURY</name>
<protein>
    <submittedName>
        <fullName evidence="1">Uncharacterized protein</fullName>
    </submittedName>
</protein>
<dbReference type="Proteomes" id="UP000069850">
    <property type="component" value="Chromosome 1"/>
</dbReference>
<gene>
    <name evidence="1" type="ORF">MMAB1_1487</name>
</gene>
<accession>A0A0X3BLB2</accession>
<evidence type="ECO:0000313" key="1">
    <source>
        <dbReference type="EMBL" id="CVK32700.1"/>
    </source>
</evidence>